<reference evidence="2" key="1">
    <citation type="submission" date="2019-09" db="EMBL/GenBank/DDBJ databases">
        <title>Characterisation of the sponge microbiome using genome-centric metagenomics.</title>
        <authorList>
            <person name="Engelberts J.P."/>
            <person name="Robbins S.J."/>
            <person name="De Goeij J.M."/>
            <person name="Aranda M."/>
            <person name="Bell S.C."/>
            <person name="Webster N.S."/>
        </authorList>
    </citation>
    <scope>NUCLEOTIDE SEQUENCE</scope>
    <source>
        <strain evidence="2">SB0662_bin_9</strain>
    </source>
</reference>
<evidence type="ECO:0000313" key="2">
    <source>
        <dbReference type="EMBL" id="MYD89187.1"/>
    </source>
</evidence>
<name>A0A6B1DPI8_9CHLR</name>
<evidence type="ECO:0000256" key="1">
    <source>
        <dbReference type="SAM" id="MobiDB-lite"/>
    </source>
</evidence>
<protein>
    <submittedName>
        <fullName evidence="2">Isochorismatase</fullName>
    </submittedName>
</protein>
<dbReference type="AlphaFoldDB" id="A0A6B1DPI8"/>
<gene>
    <name evidence="2" type="ORF">F4Y08_02440</name>
</gene>
<feature type="region of interest" description="Disordered" evidence="1">
    <location>
        <begin position="87"/>
        <end position="115"/>
    </location>
</feature>
<comment type="caution">
    <text evidence="2">The sequence shown here is derived from an EMBL/GenBank/DDBJ whole genome shotgun (WGS) entry which is preliminary data.</text>
</comment>
<dbReference type="Gene3D" id="3.40.50.850">
    <property type="entry name" value="Isochorismatase-like"/>
    <property type="match status" value="1"/>
</dbReference>
<dbReference type="EMBL" id="VXPY01000013">
    <property type="protein sequence ID" value="MYD89187.1"/>
    <property type="molecule type" value="Genomic_DNA"/>
</dbReference>
<organism evidence="2">
    <name type="scientific">Caldilineaceae bacterium SB0662_bin_9</name>
    <dbReference type="NCBI Taxonomy" id="2605258"/>
    <lineage>
        <taxon>Bacteria</taxon>
        <taxon>Bacillati</taxon>
        <taxon>Chloroflexota</taxon>
        <taxon>Caldilineae</taxon>
        <taxon>Caldilineales</taxon>
        <taxon>Caldilineaceae</taxon>
    </lineage>
</organism>
<dbReference type="InterPro" id="IPR036380">
    <property type="entry name" value="Isochorismatase-like_sf"/>
</dbReference>
<proteinExistence type="predicted"/>
<accession>A0A6B1DPI8</accession>
<dbReference type="SUPFAM" id="SSF52499">
    <property type="entry name" value="Isochorismatase-like hydrolases"/>
    <property type="match status" value="1"/>
</dbReference>
<sequence length="229" mass="25978">MSEWARDVRETEIEPARSAILVCDVWDRHWSKGANLRLVALLPRMEDLLNRTRSRGFHIVHAPSDTLEFYADSPARKRIAELSLIPPPADAAREDPPLPINDQDGGSDSGEDTPTAVWTRQHPALTIDQDRDVVSDNGPEIWSWMQHTGIHRLFILGVHTNMCILNRTFGIKQMTRWNVPVALVRDLTDSMYNPACPPYVSHDAGTGLVIDYIEKFWCPTVHSQYLFGL</sequence>